<name>A0A8B6CV48_MYTGA</name>
<protein>
    <submittedName>
        <fullName evidence="1">Uncharacterized protein</fullName>
    </submittedName>
</protein>
<dbReference type="Proteomes" id="UP000596742">
    <property type="component" value="Unassembled WGS sequence"/>
</dbReference>
<reference evidence="1" key="1">
    <citation type="submission" date="2018-11" db="EMBL/GenBank/DDBJ databases">
        <authorList>
            <person name="Alioto T."/>
            <person name="Alioto T."/>
        </authorList>
    </citation>
    <scope>NUCLEOTIDE SEQUENCE</scope>
</reference>
<comment type="caution">
    <text evidence="1">The sequence shown here is derived from an EMBL/GenBank/DDBJ whole genome shotgun (WGS) entry which is preliminary data.</text>
</comment>
<evidence type="ECO:0000313" key="1">
    <source>
        <dbReference type="EMBL" id="VDI10345.1"/>
    </source>
</evidence>
<feature type="non-terminal residue" evidence="1">
    <location>
        <position position="1"/>
    </location>
</feature>
<gene>
    <name evidence="1" type="ORF">MGAL_10B031071</name>
</gene>
<keyword evidence="2" id="KW-1185">Reference proteome</keyword>
<proteinExistence type="predicted"/>
<dbReference type="AlphaFoldDB" id="A0A8B6CV48"/>
<organism evidence="1 2">
    <name type="scientific">Mytilus galloprovincialis</name>
    <name type="common">Mediterranean mussel</name>
    <dbReference type="NCBI Taxonomy" id="29158"/>
    <lineage>
        <taxon>Eukaryota</taxon>
        <taxon>Metazoa</taxon>
        <taxon>Spiralia</taxon>
        <taxon>Lophotrochozoa</taxon>
        <taxon>Mollusca</taxon>
        <taxon>Bivalvia</taxon>
        <taxon>Autobranchia</taxon>
        <taxon>Pteriomorphia</taxon>
        <taxon>Mytilida</taxon>
        <taxon>Mytiloidea</taxon>
        <taxon>Mytilidae</taxon>
        <taxon>Mytilinae</taxon>
        <taxon>Mytilus</taxon>
    </lineage>
</organism>
<sequence length="50" mass="5525">MSYEFKLGQELVTTDSEGNGVKFTATIGDELTGWIETITTKRIEGNKMIA</sequence>
<evidence type="ECO:0000313" key="2">
    <source>
        <dbReference type="Proteomes" id="UP000596742"/>
    </source>
</evidence>
<accession>A0A8B6CV48</accession>
<dbReference type="OrthoDB" id="6125103at2759"/>
<dbReference type="EMBL" id="UYJE01002398">
    <property type="protein sequence ID" value="VDI10345.1"/>
    <property type="molecule type" value="Genomic_DNA"/>
</dbReference>